<evidence type="ECO:0000313" key="7">
    <source>
        <dbReference type="Proteomes" id="UP000183967"/>
    </source>
</evidence>
<dbReference type="AlphaFoldDB" id="A0A1M5T165"/>
<reference evidence="7" key="1">
    <citation type="submission" date="2016-11" db="EMBL/GenBank/DDBJ databases">
        <authorList>
            <person name="Varghese N."/>
            <person name="Submissions S."/>
        </authorList>
    </citation>
    <scope>NUCLEOTIDE SEQUENCE [LARGE SCALE GENOMIC DNA]</scope>
    <source>
        <strain evidence="7">DSM 13643</strain>
    </source>
</reference>
<dbReference type="Proteomes" id="UP000183967">
    <property type="component" value="Unassembled WGS sequence"/>
</dbReference>
<dbReference type="PANTHER" id="PTHR43179">
    <property type="entry name" value="RHAMNOSYLTRANSFERASE WBBL"/>
    <property type="match status" value="1"/>
</dbReference>
<dbReference type="InterPro" id="IPR001173">
    <property type="entry name" value="Glyco_trans_2-like"/>
</dbReference>
<gene>
    <name evidence="6" type="ORF">SAMN02745135_00814</name>
</gene>
<dbReference type="SUPFAM" id="SSF53448">
    <property type="entry name" value="Nucleotide-diphospho-sugar transferases"/>
    <property type="match status" value="1"/>
</dbReference>
<organism evidence="6 7">
    <name type="scientific">Caloranaerobacter azorensis DSM 13643</name>
    <dbReference type="NCBI Taxonomy" id="1121264"/>
    <lineage>
        <taxon>Bacteria</taxon>
        <taxon>Bacillati</taxon>
        <taxon>Bacillota</taxon>
        <taxon>Tissierellia</taxon>
        <taxon>Tissierellales</taxon>
        <taxon>Thermohalobacteraceae</taxon>
        <taxon>Caloranaerobacter</taxon>
    </lineage>
</organism>
<dbReference type="CDD" id="cd04186">
    <property type="entry name" value="GT_2_like_c"/>
    <property type="match status" value="1"/>
</dbReference>
<keyword evidence="7" id="KW-1185">Reference proteome</keyword>
<dbReference type="OrthoDB" id="9771846at2"/>
<proteinExistence type="inferred from homology"/>
<comment type="similarity">
    <text evidence="2">Belongs to the glycosyltransferase 2 family.</text>
</comment>
<comment type="pathway">
    <text evidence="1">Cell wall biogenesis; cell wall polysaccharide biosynthesis.</text>
</comment>
<evidence type="ECO:0000313" key="6">
    <source>
        <dbReference type="EMBL" id="SHH44103.1"/>
    </source>
</evidence>
<dbReference type="GO" id="GO:0016757">
    <property type="term" value="F:glycosyltransferase activity"/>
    <property type="evidence" value="ECO:0007669"/>
    <property type="project" value="UniProtKB-KW"/>
</dbReference>
<sequence length="317" mass="36916">MKKVTIQIVTYNSEKDIIKCINSINQQTYRNIEVIVIDNNSTDKTVELLLNKYSNITLIINNKNLGFCKGHNIGFREGKGDYVIILNPDVILDKHFVEQVVKAMEGNPDVGLISGKILRMEQNLITTNIIDSTGIVMARNRRAYDRGQGEEDKGQYDEKNIIFGVCGAAAVYRRKMLEDVKIDNEYFDENFFAYKEDVDLSWRAKLFGWKCLYVPSAVAYHKRGWKESSRKEIPLFLRIHSIKNRYLTIVKNDNIISYLKDLPFILAFDIGIFVYCLFKEPKTLKYILCTIKLLPDTIKKREQIKIKTKRLKKFKNF</sequence>
<keyword evidence="4 6" id="KW-0808">Transferase</keyword>
<dbReference type="EMBL" id="FQXO01000016">
    <property type="protein sequence ID" value="SHH44103.1"/>
    <property type="molecule type" value="Genomic_DNA"/>
</dbReference>
<dbReference type="Pfam" id="PF00535">
    <property type="entry name" value="Glycos_transf_2"/>
    <property type="match status" value="1"/>
</dbReference>
<protein>
    <submittedName>
        <fullName evidence="6">Glycosyltransferase, GT2 family</fullName>
    </submittedName>
</protein>
<dbReference type="Gene3D" id="3.90.550.10">
    <property type="entry name" value="Spore Coat Polysaccharide Biosynthesis Protein SpsA, Chain A"/>
    <property type="match status" value="1"/>
</dbReference>
<name>A0A1M5T165_9FIRM</name>
<evidence type="ECO:0000256" key="1">
    <source>
        <dbReference type="ARBA" id="ARBA00004776"/>
    </source>
</evidence>
<evidence type="ECO:0000259" key="5">
    <source>
        <dbReference type="Pfam" id="PF00535"/>
    </source>
</evidence>
<accession>A0A1M5T165</accession>
<feature type="domain" description="Glycosyltransferase 2-like" evidence="5">
    <location>
        <begin position="6"/>
        <end position="180"/>
    </location>
</feature>
<dbReference type="RefSeq" id="WP_073195690.1">
    <property type="nucleotide sequence ID" value="NZ_FQXO01000016.1"/>
</dbReference>
<evidence type="ECO:0000256" key="2">
    <source>
        <dbReference type="ARBA" id="ARBA00006739"/>
    </source>
</evidence>
<evidence type="ECO:0000256" key="4">
    <source>
        <dbReference type="ARBA" id="ARBA00022679"/>
    </source>
</evidence>
<dbReference type="PANTHER" id="PTHR43179:SF12">
    <property type="entry name" value="GALACTOFURANOSYLTRANSFERASE GLFT2"/>
    <property type="match status" value="1"/>
</dbReference>
<evidence type="ECO:0000256" key="3">
    <source>
        <dbReference type="ARBA" id="ARBA00022676"/>
    </source>
</evidence>
<dbReference type="InterPro" id="IPR029044">
    <property type="entry name" value="Nucleotide-diphossugar_trans"/>
</dbReference>
<keyword evidence="3" id="KW-0328">Glycosyltransferase</keyword>